<accession>A0A6H9YLM6</accession>
<keyword evidence="3 6" id="KW-0812">Transmembrane</keyword>
<dbReference type="PANTHER" id="PTHR38459">
    <property type="entry name" value="PROPHAGE BACTOPRENOL-LINKED GLUCOSE TRANSLOCASE HOMOLOG"/>
    <property type="match status" value="1"/>
</dbReference>
<dbReference type="PANTHER" id="PTHR38459:SF1">
    <property type="entry name" value="PROPHAGE BACTOPRENOL-LINKED GLUCOSE TRANSLOCASE HOMOLOG"/>
    <property type="match status" value="1"/>
</dbReference>
<keyword evidence="4 6" id="KW-1133">Transmembrane helix</keyword>
<keyword evidence="5 6" id="KW-0472">Membrane</keyword>
<dbReference type="Pfam" id="PF04138">
    <property type="entry name" value="GtrA_DPMS_TM"/>
    <property type="match status" value="1"/>
</dbReference>
<dbReference type="InterPro" id="IPR007267">
    <property type="entry name" value="GtrA_DPMS_TM"/>
</dbReference>
<feature type="domain" description="GtrA/DPMS transmembrane" evidence="7">
    <location>
        <begin position="29"/>
        <end position="148"/>
    </location>
</feature>
<feature type="transmembrane region" description="Helical" evidence="6">
    <location>
        <begin position="26"/>
        <end position="47"/>
    </location>
</feature>
<dbReference type="OrthoDB" id="9807815at2"/>
<evidence type="ECO:0000256" key="2">
    <source>
        <dbReference type="ARBA" id="ARBA00009399"/>
    </source>
</evidence>
<comment type="similarity">
    <text evidence="2">Belongs to the GtrA family.</text>
</comment>
<evidence type="ECO:0000256" key="3">
    <source>
        <dbReference type="ARBA" id="ARBA00022692"/>
    </source>
</evidence>
<evidence type="ECO:0000256" key="1">
    <source>
        <dbReference type="ARBA" id="ARBA00004141"/>
    </source>
</evidence>
<feature type="transmembrane region" description="Helical" evidence="6">
    <location>
        <begin position="122"/>
        <end position="141"/>
    </location>
</feature>
<organism evidence="8 9">
    <name type="scientific">Actinomadura rudentiformis</name>
    <dbReference type="NCBI Taxonomy" id="359158"/>
    <lineage>
        <taxon>Bacteria</taxon>
        <taxon>Bacillati</taxon>
        <taxon>Actinomycetota</taxon>
        <taxon>Actinomycetes</taxon>
        <taxon>Streptosporangiales</taxon>
        <taxon>Thermomonosporaceae</taxon>
        <taxon>Actinomadura</taxon>
    </lineage>
</organism>
<evidence type="ECO:0000259" key="7">
    <source>
        <dbReference type="Pfam" id="PF04138"/>
    </source>
</evidence>
<feature type="transmembrane region" description="Helical" evidence="6">
    <location>
        <begin position="91"/>
        <end position="116"/>
    </location>
</feature>
<dbReference type="GO" id="GO:0000271">
    <property type="term" value="P:polysaccharide biosynthetic process"/>
    <property type="evidence" value="ECO:0007669"/>
    <property type="project" value="InterPro"/>
</dbReference>
<evidence type="ECO:0000256" key="5">
    <source>
        <dbReference type="ARBA" id="ARBA00023136"/>
    </source>
</evidence>
<evidence type="ECO:0000313" key="8">
    <source>
        <dbReference type="EMBL" id="KAB2345568.1"/>
    </source>
</evidence>
<evidence type="ECO:0000313" key="9">
    <source>
        <dbReference type="Proteomes" id="UP000468735"/>
    </source>
</evidence>
<dbReference type="InterPro" id="IPR051401">
    <property type="entry name" value="GtrA_CellWall_Glycosyl"/>
</dbReference>
<dbReference type="GO" id="GO:0005886">
    <property type="term" value="C:plasma membrane"/>
    <property type="evidence" value="ECO:0007669"/>
    <property type="project" value="TreeGrafter"/>
</dbReference>
<sequence length="153" mass="16831">MSTIQRSRPSKTVVTATRHRTFLRELLSFGFVGFVGTVITIGGANLLRHWLGGSPLTSVVVPTMASTLFSYLANRFWTFRERDSDGSGREVVIFFALNGVGMSIQVLITGFTYYTLGLTGGISYNIALLVGLALGSAFRYWSYRKWVFTPAAA</sequence>
<comment type="subcellular location">
    <subcellularLocation>
        <location evidence="1">Membrane</location>
        <topology evidence="1">Multi-pass membrane protein</topology>
    </subcellularLocation>
</comment>
<comment type="caution">
    <text evidence="8">The sequence shown here is derived from an EMBL/GenBank/DDBJ whole genome shotgun (WGS) entry which is preliminary data.</text>
</comment>
<gene>
    <name evidence="8" type="ORF">F8566_26850</name>
</gene>
<evidence type="ECO:0000256" key="6">
    <source>
        <dbReference type="SAM" id="Phobius"/>
    </source>
</evidence>
<dbReference type="AlphaFoldDB" id="A0A6H9YLM6"/>
<keyword evidence="9" id="KW-1185">Reference proteome</keyword>
<feature type="transmembrane region" description="Helical" evidence="6">
    <location>
        <begin position="59"/>
        <end position="79"/>
    </location>
</feature>
<reference evidence="8 9" key="1">
    <citation type="submission" date="2019-09" db="EMBL/GenBank/DDBJ databases">
        <title>Actinomadura physcomitrii sp. nov., a novel actinomycete isolated from moss [Physcomitrium sphaericum (Ludw) Fuernr].</title>
        <authorList>
            <person name="Zhuang X."/>
            <person name="Liu C."/>
        </authorList>
    </citation>
    <scope>NUCLEOTIDE SEQUENCE [LARGE SCALE GENOMIC DNA]</scope>
    <source>
        <strain evidence="8 9">HMC1</strain>
    </source>
</reference>
<evidence type="ECO:0000256" key="4">
    <source>
        <dbReference type="ARBA" id="ARBA00022989"/>
    </source>
</evidence>
<protein>
    <submittedName>
        <fullName evidence="8">GtrA family protein</fullName>
    </submittedName>
</protein>
<dbReference type="EMBL" id="WBMT01000013">
    <property type="protein sequence ID" value="KAB2345568.1"/>
    <property type="molecule type" value="Genomic_DNA"/>
</dbReference>
<dbReference type="Proteomes" id="UP000468735">
    <property type="component" value="Unassembled WGS sequence"/>
</dbReference>
<name>A0A6H9YLM6_9ACTN</name>
<proteinExistence type="inferred from homology"/>